<dbReference type="EMBL" id="FOGI01000002">
    <property type="protein sequence ID" value="SER21082.1"/>
    <property type="molecule type" value="Genomic_DNA"/>
</dbReference>
<gene>
    <name evidence="2" type="ORF">SAMN04487818_10275</name>
</gene>
<proteinExistence type="predicted"/>
<dbReference type="Pfam" id="PF13340">
    <property type="entry name" value="DUF4096"/>
    <property type="match status" value="1"/>
</dbReference>
<sequence length="93" mass="10679">MFTAIVFVLTIGCAWRMLPRSFGVAVPTAHRRFADWTKAGLWTRIHHAVLDRLGEQGLVDWSRLTTRWERHARHYLAFATLATALTCCKKLPT</sequence>
<feature type="domain" description="Insertion element IS402-like" evidence="1">
    <location>
        <begin position="1"/>
        <end position="46"/>
    </location>
</feature>
<accession>A0A1H9MBS4</accession>
<evidence type="ECO:0000313" key="3">
    <source>
        <dbReference type="Proteomes" id="UP000199051"/>
    </source>
</evidence>
<protein>
    <submittedName>
        <fullName evidence="2">Putative transposase of IS4/5 family</fullName>
    </submittedName>
</protein>
<evidence type="ECO:0000259" key="1">
    <source>
        <dbReference type="Pfam" id="PF13340"/>
    </source>
</evidence>
<dbReference type="InterPro" id="IPR025161">
    <property type="entry name" value="IS402-like_dom"/>
</dbReference>
<dbReference type="InterPro" id="IPR052909">
    <property type="entry name" value="Transposase_6_like"/>
</dbReference>
<dbReference type="PANTHER" id="PTHR46637:SF1">
    <property type="entry name" value="BLL5188 PROTEIN"/>
    <property type="match status" value="1"/>
</dbReference>
<keyword evidence="3" id="KW-1185">Reference proteome</keyword>
<dbReference type="AlphaFoldDB" id="A0A1H9MBS4"/>
<organism evidence="2 3">
    <name type="scientific">Actinokineospora terrae</name>
    <dbReference type="NCBI Taxonomy" id="155974"/>
    <lineage>
        <taxon>Bacteria</taxon>
        <taxon>Bacillati</taxon>
        <taxon>Actinomycetota</taxon>
        <taxon>Actinomycetes</taxon>
        <taxon>Pseudonocardiales</taxon>
        <taxon>Pseudonocardiaceae</taxon>
        <taxon>Actinokineospora</taxon>
    </lineage>
</organism>
<reference evidence="3" key="1">
    <citation type="submission" date="2016-10" db="EMBL/GenBank/DDBJ databases">
        <authorList>
            <person name="Varghese N."/>
            <person name="Submissions S."/>
        </authorList>
    </citation>
    <scope>NUCLEOTIDE SEQUENCE [LARGE SCALE GENOMIC DNA]</scope>
    <source>
        <strain evidence="3">DSM 44260</strain>
    </source>
</reference>
<name>A0A1H9MBS4_9PSEU</name>
<dbReference type="STRING" id="155974.SAMN04487818_10275"/>
<dbReference type="PANTHER" id="PTHR46637">
    <property type="entry name" value="TIS1421-TRANSPOSASE PROTEIN A"/>
    <property type="match status" value="1"/>
</dbReference>
<dbReference type="Proteomes" id="UP000199051">
    <property type="component" value="Unassembled WGS sequence"/>
</dbReference>
<evidence type="ECO:0000313" key="2">
    <source>
        <dbReference type="EMBL" id="SER21082.1"/>
    </source>
</evidence>